<reference evidence="2" key="1">
    <citation type="submission" date="2021-01" db="EMBL/GenBank/DDBJ databases">
        <title>Whole genome shotgun sequence of Actinoplanes siamensis NBRC 109076.</title>
        <authorList>
            <person name="Komaki H."/>
            <person name="Tamura T."/>
        </authorList>
    </citation>
    <scope>NUCLEOTIDE SEQUENCE</scope>
    <source>
        <strain evidence="2">NBRC 109076</strain>
    </source>
</reference>
<evidence type="ECO:0000313" key="3">
    <source>
        <dbReference type="Proteomes" id="UP000629619"/>
    </source>
</evidence>
<dbReference type="Proteomes" id="UP000629619">
    <property type="component" value="Unassembled WGS sequence"/>
</dbReference>
<sequence>MKIKPNGRTGTRVGRAVLAAVVASMCVLAATGSQAFAAVTEFRHHDSVIYGRLADFKITFYGDPYKQSQKHLIVADKQSDGKVATIRVWPSPIASPCSYIDYSDKGGADDGAYHYDIYYPVGMITYRVGGDTANWGGTYGYDVPGIIDNC</sequence>
<accession>A0A919NFK8</accession>
<feature type="chain" id="PRO_5039533367" evidence="1">
    <location>
        <begin position="30"/>
        <end position="150"/>
    </location>
</feature>
<comment type="caution">
    <text evidence="2">The sequence shown here is derived from an EMBL/GenBank/DDBJ whole genome shotgun (WGS) entry which is preliminary data.</text>
</comment>
<keyword evidence="3" id="KW-1185">Reference proteome</keyword>
<gene>
    <name evidence="2" type="ORF">Asi03nite_73320</name>
</gene>
<organism evidence="2 3">
    <name type="scientific">Actinoplanes siamensis</name>
    <dbReference type="NCBI Taxonomy" id="1223317"/>
    <lineage>
        <taxon>Bacteria</taxon>
        <taxon>Bacillati</taxon>
        <taxon>Actinomycetota</taxon>
        <taxon>Actinomycetes</taxon>
        <taxon>Micromonosporales</taxon>
        <taxon>Micromonosporaceae</taxon>
        <taxon>Actinoplanes</taxon>
    </lineage>
</organism>
<feature type="signal peptide" evidence="1">
    <location>
        <begin position="1"/>
        <end position="29"/>
    </location>
</feature>
<evidence type="ECO:0000313" key="2">
    <source>
        <dbReference type="EMBL" id="GIF09794.1"/>
    </source>
</evidence>
<dbReference type="RefSeq" id="WP_203685078.1">
    <property type="nucleotide sequence ID" value="NZ_BOMW01000102.1"/>
</dbReference>
<protein>
    <submittedName>
        <fullName evidence="2">Uncharacterized protein</fullName>
    </submittedName>
</protein>
<keyword evidence="1" id="KW-0732">Signal</keyword>
<proteinExistence type="predicted"/>
<name>A0A919NFK8_9ACTN</name>
<dbReference type="EMBL" id="BOMW01000102">
    <property type="protein sequence ID" value="GIF09794.1"/>
    <property type="molecule type" value="Genomic_DNA"/>
</dbReference>
<dbReference type="AlphaFoldDB" id="A0A919NFK8"/>
<evidence type="ECO:0000256" key="1">
    <source>
        <dbReference type="SAM" id="SignalP"/>
    </source>
</evidence>